<dbReference type="AlphaFoldDB" id="A0A7J7NE96"/>
<dbReference type="Proteomes" id="UP000541444">
    <property type="component" value="Unassembled WGS sequence"/>
</dbReference>
<dbReference type="PROSITE" id="PS50884">
    <property type="entry name" value="ZF_DOF_2"/>
    <property type="match status" value="1"/>
</dbReference>
<feature type="region of interest" description="Disordered" evidence="10">
    <location>
        <begin position="1"/>
        <end position="34"/>
    </location>
</feature>
<dbReference type="InterPro" id="IPR003851">
    <property type="entry name" value="Znf_Dof"/>
</dbReference>
<evidence type="ECO:0000256" key="8">
    <source>
        <dbReference type="PROSITE-ProRule" id="PRU00071"/>
    </source>
</evidence>
<proteinExistence type="predicted"/>
<feature type="domain" description="Dof-type" evidence="11">
    <location>
        <begin position="34"/>
        <end position="88"/>
    </location>
</feature>
<feature type="region of interest" description="Disordered" evidence="10">
    <location>
        <begin position="79"/>
        <end position="108"/>
    </location>
</feature>
<dbReference type="PANTHER" id="PTHR31992">
    <property type="entry name" value="DOF ZINC FINGER PROTEIN DOF1.4-RELATED"/>
    <property type="match status" value="1"/>
</dbReference>
<gene>
    <name evidence="12" type="ORF">GIB67_006441</name>
</gene>
<keyword evidence="6 9" id="KW-0804">Transcription</keyword>
<keyword evidence="3 9" id="KW-0862">Zinc</keyword>
<evidence type="ECO:0000313" key="13">
    <source>
        <dbReference type="Proteomes" id="UP000541444"/>
    </source>
</evidence>
<feature type="compositionally biased region" description="Polar residues" evidence="10">
    <location>
        <begin position="1"/>
        <end position="19"/>
    </location>
</feature>
<comment type="caution">
    <text evidence="12">The sequence shown here is derived from an EMBL/GenBank/DDBJ whole genome shotgun (WGS) entry which is preliminary data.</text>
</comment>
<comment type="function">
    <text evidence="9">Transcription factor that binds specifically to a 5'-AA[AG]G-3' consensus core sequence.</text>
</comment>
<protein>
    <recommendedName>
        <fullName evidence="9">Dof zinc finger protein</fullName>
    </recommendedName>
</protein>
<reference evidence="12 13" key="1">
    <citation type="journal article" date="2020" name="IScience">
        <title>Genome Sequencing of the Endangered Kingdonia uniflora (Circaeasteraceae, Ranunculales) Reveals Potential Mechanisms of Evolutionary Specialization.</title>
        <authorList>
            <person name="Sun Y."/>
            <person name="Deng T."/>
            <person name="Zhang A."/>
            <person name="Moore M.J."/>
            <person name="Landis J.B."/>
            <person name="Lin N."/>
            <person name="Zhang H."/>
            <person name="Zhang X."/>
            <person name="Huang J."/>
            <person name="Zhang X."/>
            <person name="Sun H."/>
            <person name="Wang H."/>
        </authorList>
    </citation>
    <scope>NUCLEOTIDE SEQUENCE [LARGE SCALE GENOMIC DNA]</scope>
    <source>
        <strain evidence="12">TB1705</strain>
        <tissue evidence="12">Leaf</tissue>
    </source>
</reference>
<evidence type="ECO:0000259" key="11">
    <source>
        <dbReference type="PROSITE" id="PS50884"/>
    </source>
</evidence>
<keyword evidence="7 8" id="KW-0539">Nucleus</keyword>
<evidence type="ECO:0000256" key="10">
    <source>
        <dbReference type="SAM" id="MobiDB-lite"/>
    </source>
</evidence>
<keyword evidence="1 9" id="KW-0479">Metal-binding</keyword>
<evidence type="ECO:0000256" key="7">
    <source>
        <dbReference type="ARBA" id="ARBA00023242"/>
    </source>
</evidence>
<dbReference type="PANTHER" id="PTHR31992:SF313">
    <property type="entry name" value="DOF ZINC FINGER PROTEIN DOF5.7"/>
    <property type="match status" value="1"/>
</dbReference>
<dbReference type="EMBL" id="JACGCM010000843">
    <property type="protein sequence ID" value="KAF6165551.1"/>
    <property type="molecule type" value="Genomic_DNA"/>
</dbReference>
<dbReference type="PROSITE" id="PS01361">
    <property type="entry name" value="ZF_DOF_1"/>
    <property type="match status" value="1"/>
</dbReference>
<feature type="compositionally biased region" description="Low complexity" evidence="10">
    <location>
        <begin position="284"/>
        <end position="294"/>
    </location>
</feature>
<keyword evidence="2 8" id="KW-0863">Zinc-finger</keyword>
<evidence type="ECO:0000256" key="5">
    <source>
        <dbReference type="ARBA" id="ARBA00023125"/>
    </source>
</evidence>
<feature type="region of interest" description="Disordered" evidence="10">
    <location>
        <begin position="257"/>
        <end position="294"/>
    </location>
</feature>
<evidence type="ECO:0000256" key="6">
    <source>
        <dbReference type="ARBA" id="ARBA00023163"/>
    </source>
</evidence>
<name>A0A7J7NE96_9MAGN</name>
<evidence type="ECO:0000256" key="2">
    <source>
        <dbReference type="ARBA" id="ARBA00022771"/>
    </source>
</evidence>
<keyword evidence="13" id="KW-1185">Reference proteome</keyword>
<dbReference type="GO" id="GO:0003677">
    <property type="term" value="F:DNA binding"/>
    <property type="evidence" value="ECO:0007669"/>
    <property type="project" value="UniProtKB-UniRule"/>
</dbReference>
<evidence type="ECO:0000256" key="9">
    <source>
        <dbReference type="RuleBase" id="RU369094"/>
    </source>
</evidence>
<evidence type="ECO:0000256" key="3">
    <source>
        <dbReference type="ARBA" id="ARBA00022833"/>
    </source>
</evidence>
<dbReference type="GO" id="GO:0008270">
    <property type="term" value="F:zinc ion binding"/>
    <property type="evidence" value="ECO:0007669"/>
    <property type="project" value="UniProtKB-KW"/>
</dbReference>
<keyword evidence="4 9" id="KW-0805">Transcription regulation</keyword>
<sequence>MMSPDTVKSLSKDTQTSSAGARKPTLLKPPEQTLNCPRCESPNTKFCYYNNYSLSQPRYFCKTCRRYWTKGGALRNVPIGGGCRKNKKSKSSSRLSSDDSSKGGDSSTSSDIAAGFKFFHGLSPAMELQLGRLPFSSRVLSSSTYDNDQFHVPSNTSAALAPSFNHMGFNNYPVLRQGENPIGFNGGGGVQEIGSLTMSSMESLSSMNQDLHWKLQQQRLAMLFNGGGGEENHDQAEHHISVVGSRQVSKPQAISFGNQGMSKEEGKRAGSGDNSGATEWFLHSNNSDNNESGNDNVMNNWTNGYHQVWTRDLQQYNALSQ</sequence>
<dbReference type="Pfam" id="PF02701">
    <property type="entry name" value="Zn_ribbon_Dof"/>
    <property type="match status" value="1"/>
</dbReference>
<keyword evidence="5 8" id="KW-0238">DNA-binding</keyword>
<comment type="subcellular location">
    <subcellularLocation>
        <location evidence="8 9">Nucleus</location>
    </subcellularLocation>
</comment>
<dbReference type="GO" id="GO:0005634">
    <property type="term" value="C:nucleus"/>
    <property type="evidence" value="ECO:0007669"/>
    <property type="project" value="UniProtKB-SubCell"/>
</dbReference>
<evidence type="ECO:0000313" key="12">
    <source>
        <dbReference type="EMBL" id="KAF6165551.1"/>
    </source>
</evidence>
<organism evidence="12 13">
    <name type="scientific">Kingdonia uniflora</name>
    <dbReference type="NCBI Taxonomy" id="39325"/>
    <lineage>
        <taxon>Eukaryota</taxon>
        <taxon>Viridiplantae</taxon>
        <taxon>Streptophyta</taxon>
        <taxon>Embryophyta</taxon>
        <taxon>Tracheophyta</taxon>
        <taxon>Spermatophyta</taxon>
        <taxon>Magnoliopsida</taxon>
        <taxon>Ranunculales</taxon>
        <taxon>Circaeasteraceae</taxon>
        <taxon>Kingdonia</taxon>
    </lineage>
</organism>
<evidence type="ECO:0000256" key="4">
    <source>
        <dbReference type="ARBA" id="ARBA00023015"/>
    </source>
</evidence>
<evidence type="ECO:0000256" key="1">
    <source>
        <dbReference type="ARBA" id="ARBA00022723"/>
    </source>
</evidence>
<dbReference type="InterPro" id="IPR045174">
    <property type="entry name" value="Dof"/>
</dbReference>
<dbReference type="GO" id="GO:0003700">
    <property type="term" value="F:DNA-binding transcription factor activity"/>
    <property type="evidence" value="ECO:0007669"/>
    <property type="project" value="UniProtKB-UniRule"/>
</dbReference>
<accession>A0A7J7NE96</accession>
<dbReference type="OrthoDB" id="1927254at2759"/>